<organism evidence="8 9">
    <name type="scientific">Crossiella cryophila</name>
    <dbReference type="NCBI Taxonomy" id="43355"/>
    <lineage>
        <taxon>Bacteria</taxon>
        <taxon>Bacillati</taxon>
        <taxon>Actinomycetota</taxon>
        <taxon>Actinomycetes</taxon>
        <taxon>Pseudonocardiales</taxon>
        <taxon>Pseudonocardiaceae</taxon>
        <taxon>Crossiella</taxon>
    </lineage>
</organism>
<feature type="chain" id="PRO_5039651770" evidence="6">
    <location>
        <begin position="27"/>
        <end position="597"/>
    </location>
</feature>
<dbReference type="GO" id="GO:0006508">
    <property type="term" value="P:proteolysis"/>
    <property type="evidence" value="ECO:0007669"/>
    <property type="project" value="UniProtKB-KW"/>
</dbReference>
<comment type="similarity">
    <text evidence="1 5">Belongs to the peptidase S8 family.</text>
</comment>
<dbReference type="GO" id="GO:0005975">
    <property type="term" value="P:carbohydrate metabolic process"/>
    <property type="evidence" value="ECO:0007669"/>
    <property type="project" value="UniProtKB-ARBA"/>
</dbReference>
<dbReference type="SUPFAM" id="SSF52743">
    <property type="entry name" value="Subtilisin-like"/>
    <property type="match status" value="1"/>
</dbReference>
<dbReference type="InterPro" id="IPR022409">
    <property type="entry name" value="PKD/Chitinase_dom"/>
</dbReference>
<dbReference type="InterPro" id="IPR013783">
    <property type="entry name" value="Ig-like_fold"/>
</dbReference>
<dbReference type="EMBL" id="JACHMH010000001">
    <property type="protein sequence ID" value="MBB4680263.1"/>
    <property type="molecule type" value="Genomic_DNA"/>
</dbReference>
<dbReference type="RefSeq" id="WP_185005934.1">
    <property type="nucleotide sequence ID" value="NZ_BAAAUI010000009.1"/>
</dbReference>
<evidence type="ECO:0000256" key="3">
    <source>
        <dbReference type="ARBA" id="ARBA00022801"/>
    </source>
</evidence>
<dbReference type="SUPFAM" id="SSF54897">
    <property type="entry name" value="Protease propeptides/inhibitors"/>
    <property type="match status" value="1"/>
</dbReference>
<protein>
    <submittedName>
        <fullName evidence="8">Subtilisin family serine protease</fullName>
    </submittedName>
</protein>
<dbReference type="PANTHER" id="PTHR43806">
    <property type="entry name" value="PEPTIDASE S8"/>
    <property type="match status" value="1"/>
</dbReference>
<proteinExistence type="inferred from homology"/>
<dbReference type="AlphaFoldDB" id="A0A7W7CFK0"/>
<comment type="caution">
    <text evidence="8">The sequence shown here is derived from an EMBL/GenBank/DDBJ whole genome shotgun (WGS) entry which is preliminary data.</text>
</comment>
<dbReference type="GO" id="GO:0005615">
    <property type="term" value="C:extracellular space"/>
    <property type="evidence" value="ECO:0007669"/>
    <property type="project" value="TreeGrafter"/>
</dbReference>
<dbReference type="Gene3D" id="2.60.40.10">
    <property type="entry name" value="Immunoglobulins"/>
    <property type="match status" value="2"/>
</dbReference>
<dbReference type="CDD" id="cd00146">
    <property type="entry name" value="PKD"/>
    <property type="match status" value="2"/>
</dbReference>
<dbReference type="InterPro" id="IPR023828">
    <property type="entry name" value="Peptidase_S8_Ser-AS"/>
</dbReference>
<feature type="signal peptide" evidence="6">
    <location>
        <begin position="1"/>
        <end position="26"/>
    </location>
</feature>
<dbReference type="Pfam" id="PF05922">
    <property type="entry name" value="Inhibitor_I9"/>
    <property type="match status" value="1"/>
</dbReference>
<dbReference type="InterPro" id="IPR010259">
    <property type="entry name" value="S8pro/Inhibitor_I9"/>
</dbReference>
<dbReference type="PROSITE" id="PS51892">
    <property type="entry name" value="SUBTILASE"/>
    <property type="match status" value="1"/>
</dbReference>
<dbReference type="InterPro" id="IPR000209">
    <property type="entry name" value="Peptidase_S8/S53_dom"/>
</dbReference>
<dbReference type="InterPro" id="IPR034193">
    <property type="entry name" value="PCSK9_ProteinaseK-like"/>
</dbReference>
<dbReference type="FunFam" id="3.40.50.200:FF:000014">
    <property type="entry name" value="Proteinase K"/>
    <property type="match status" value="1"/>
</dbReference>
<feature type="domain" description="PKD" evidence="7">
    <location>
        <begin position="445"/>
        <end position="499"/>
    </location>
</feature>
<dbReference type="Gene3D" id="3.30.70.80">
    <property type="entry name" value="Peptidase S8 propeptide/proteinase inhibitor I9"/>
    <property type="match status" value="1"/>
</dbReference>
<dbReference type="InterPro" id="IPR015500">
    <property type="entry name" value="Peptidase_S8_subtilisin-rel"/>
</dbReference>
<dbReference type="PANTHER" id="PTHR43806:SF11">
    <property type="entry name" value="CEREVISIN-RELATED"/>
    <property type="match status" value="1"/>
</dbReference>
<dbReference type="InterPro" id="IPR037045">
    <property type="entry name" value="S8pro/Inhibitor_I9_sf"/>
</dbReference>
<evidence type="ECO:0000256" key="1">
    <source>
        <dbReference type="ARBA" id="ARBA00011073"/>
    </source>
</evidence>
<dbReference type="InterPro" id="IPR036852">
    <property type="entry name" value="Peptidase_S8/S53_dom_sf"/>
</dbReference>
<dbReference type="Pfam" id="PF00082">
    <property type="entry name" value="Peptidase_S8"/>
    <property type="match status" value="1"/>
</dbReference>
<evidence type="ECO:0000313" key="8">
    <source>
        <dbReference type="EMBL" id="MBB4680263.1"/>
    </source>
</evidence>
<dbReference type="Proteomes" id="UP000533598">
    <property type="component" value="Unassembled WGS sequence"/>
</dbReference>
<sequence length="597" mass="60841">MRRTLGTLIVSTALALAAGQAAQAEATGVVLNAGAAQAIPGQYIVGLRGAGSLDVAAATAVSNESAALAETYGGKLGYTYSAALRGFSVALSPRQAERLAADPKVDFVQQSLWVRAAAVKAPAGEQPNAPWGLDQVDGANDGTYKYPNTGTGVTVYNTDTELNLDHVSFEGRAKSGYDFIDNDNNVNDCKGQFDQGHGTHTGGTSSSEAYGVAKDVTIVGVKVLGCDGNGPDAAAIKGIDWVTQNARKPAVVNASWTSGGAGADPEGINRAVKNSIAAGISWVVAAGNENQDACNVSPAKVPEAITVAATQDEQNTEAGYSNHGSCVDIYAPGSNINSASNSNNTGSKGMQGTSMAAPHVTGGAALYLAANPGASPQQVRDAIVTNAQSGVVRNIGPGSPNKFLDVSKFGGGTQPGKPTAEFTGDCANSLTCSFDGSASKPGTGGSSITGYKWEFGDTATGEGAKPAHTYAKDGEYRVTLTVTDDKGAVSAPVTKSVRAGKPPAGQPPTASFTVSCQRDKCSFNGSGSTDPDNDIDAYAWDFGDGQTGTGATTSHTYPNKQANYAVKLTVTDKTGNSNSTGKQVQCWSFGTQAFCFS</sequence>
<dbReference type="SUPFAM" id="SSF49299">
    <property type="entry name" value="PKD domain"/>
    <property type="match status" value="2"/>
</dbReference>
<dbReference type="Gene3D" id="3.40.50.200">
    <property type="entry name" value="Peptidase S8/S53 domain"/>
    <property type="match status" value="1"/>
</dbReference>
<dbReference type="PRINTS" id="PR00723">
    <property type="entry name" value="SUBTILISIN"/>
</dbReference>
<evidence type="ECO:0000259" key="7">
    <source>
        <dbReference type="PROSITE" id="PS50093"/>
    </source>
</evidence>
<feature type="active site" description="Charge relay system" evidence="5">
    <location>
        <position position="197"/>
    </location>
</feature>
<keyword evidence="6" id="KW-0732">Signal</keyword>
<evidence type="ECO:0000256" key="6">
    <source>
        <dbReference type="SAM" id="SignalP"/>
    </source>
</evidence>
<evidence type="ECO:0000256" key="2">
    <source>
        <dbReference type="ARBA" id="ARBA00022670"/>
    </source>
</evidence>
<dbReference type="GO" id="GO:0004252">
    <property type="term" value="F:serine-type endopeptidase activity"/>
    <property type="evidence" value="ECO:0007669"/>
    <property type="project" value="UniProtKB-UniRule"/>
</dbReference>
<dbReference type="CDD" id="cd04077">
    <property type="entry name" value="Peptidases_S8_PCSK9_ProteinaseK_like"/>
    <property type="match status" value="1"/>
</dbReference>
<feature type="active site" description="Charge relay system" evidence="5">
    <location>
        <position position="354"/>
    </location>
</feature>
<dbReference type="Pfam" id="PF18911">
    <property type="entry name" value="PKD_4"/>
    <property type="match status" value="2"/>
</dbReference>
<dbReference type="PROSITE" id="PS00138">
    <property type="entry name" value="SUBTILASE_SER"/>
    <property type="match status" value="1"/>
</dbReference>
<dbReference type="InterPro" id="IPR000601">
    <property type="entry name" value="PKD_dom"/>
</dbReference>
<feature type="active site" description="Charge relay system" evidence="5">
    <location>
        <position position="159"/>
    </location>
</feature>
<dbReference type="PROSITE" id="PS50093">
    <property type="entry name" value="PKD"/>
    <property type="match status" value="2"/>
</dbReference>
<evidence type="ECO:0000313" key="9">
    <source>
        <dbReference type="Proteomes" id="UP000533598"/>
    </source>
</evidence>
<name>A0A7W7CFK0_9PSEU</name>
<reference evidence="8 9" key="1">
    <citation type="submission" date="2020-08" db="EMBL/GenBank/DDBJ databases">
        <title>Sequencing the genomes of 1000 actinobacteria strains.</title>
        <authorList>
            <person name="Klenk H.-P."/>
        </authorList>
    </citation>
    <scope>NUCLEOTIDE SEQUENCE [LARGE SCALE GENOMIC DNA]</scope>
    <source>
        <strain evidence="8 9">DSM 44230</strain>
    </source>
</reference>
<keyword evidence="2 5" id="KW-0645">Protease</keyword>
<keyword evidence="3 5" id="KW-0378">Hydrolase</keyword>
<dbReference type="InterPro" id="IPR035986">
    <property type="entry name" value="PKD_dom_sf"/>
</dbReference>
<keyword evidence="4 5" id="KW-0720">Serine protease</keyword>
<accession>A0A7W7CFK0</accession>
<dbReference type="SMART" id="SM00089">
    <property type="entry name" value="PKD"/>
    <property type="match status" value="2"/>
</dbReference>
<evidence type="ECO:0000256" key="5">
    <source>
        <dbReference type="PROSITE-ProRule" id="PRU01240"/>
    </source>
</evidence>
<feature type="domain" description="PKD" evidence="7">
    <location>
        <begin position="504"/>
        <end position="584"/>
    </location>
</feature>
<evidence type="ECO:0000256" key="4">
    <source>
        <dbReference type="ARBA" id="ARBA00022825"/>
    </source>
</evidence>
<gene>
    <name evidence="8" type="ORF">HNR67_006381</name>
</gene>
<keyword evidence="9" id="KW-1185">Reference proteome</keyword>
<dbReference type="InterPro" id="IPR050131">
    <property type="entry name" value="Peptidase_S8_subtilisin-like"/>
</dbReference>